<evidence type="ECO:0000256" key="1">
    <source>
        <dbReference type="SAM" id="Phobius"/>
    </source>
</evidence>
<protein>
    <submittedName>
        <fullName evidence="3">Uncharacterized protein</fullName>
    </submittedName>
</protein>
<dbReference type="WBParaSite" id="PTRK_0001764400.1">
    <property type="protein sequence ID" value="PTRK_0001764400.1"/>
    <property type="gene ID" value="PTRK_0001764400"/>
</dbReference>
<keyword evidence="2" id="KW-1185">Reference proteome</keyword>
<sequence>MKNMTNDMQLSSTPVVPKVEPLVKTESIYLLFDSKTWDKRIIQLNIIILLGFLSYIFCICYVIIIKLSNYHIYKYKPELVYEIRTTDTDIYTYKSIFSPKDRLAYYTKGKKIFDSKISDINTSTNIQLPSKPKSNEPKGGALQFATAIEP</sequence>
<evidence type="ECO:0000313" key="2">
    <source>
        <dbReference type="Proteomes" id="UP000038045"/>
    </source>
</evidence>
<proteinExistence type="predicted"/>
<evidence type="ECO:0000313" key="3">
    <source>
        <dbReference type="WBParaSite" id="PTRK_0001764400.1"/>
    </source>
</evidence>
<name>A0A0N5A6M1_PARTI</name>
<dbReference type="AlphaFoldDB" id="A0A0N5A6M1"/>
<accession>A0A0N5A6M1</accession>
<organism evidence="2 3">
    <name type="scientific">Parastrongyloides trichosuri</name>
    <name type="common">Possum-specific nematode worm</name>
    <dbReference type="NCBI Taxonomy" id="131310"/>
    <lineage>
        <taxon>Eukaryota</taxon>
        <taxon>Metazoa</taxon>
        <taxon>Ecdysozoa</taxon>
        <taxon>Nematoda</taxon>
        <taxon>Chromadorea</taxon>
        <taxon>Rhabditida</taxon>
        <taxon>Tylenchina</taxon>
        <taxon>Panagrolaimomorpha</taxon>
        <taxon>Strongyloidoidea</taxon>
        <taxon>Strongyloididae</taxon>
        <taxon>Parastrongyloides</taxon>
    </lineage>
</organism>
<feature type="transmembrane region" description="Helical" evidence="1">
    <location>
        <begin position="41"/>
        <end position="64"/>
    </location>
</feature>
<keyword evidence="1" id="KW-0472">Membrane</keyword>
<keyword evidence="1" id="KW-1133">Transmembrane helix</keyword>
<reference evidence="3" key="1">
    <citation type="submission" date="2017-02" db="UniProtKB">
        <authorList>
            <consortium name="WormBaseParasite"/>
        </authorList>
    </citation>
    <scope>IDENTIFICATION</scope>
</reference>
<keyword evidence="1" id="KW-0812">Transmembrane</keyword>
<dbReference type="Proteomes" id="UP000038045">
    <property type="component" value="Unplaced"/>
</dbReference>